<dbReference type="EC" id="2.7.11.1" evidence="3"/>
<organism evidence="20 21">
    <name type="scientific">Oryzias melastigma</name>
    <name type="common">Marine medaka</name>
    <dbReference type="NCBI Taxonomy" id="30732"/>
    <lineage>
        <taxon>Eukaryota</taxon>
        <taxon>Metazoa</taxon>
        <taxon>Chordata</taxon>
        <taxon>Craniata</taxon>
        <taxon>Vertebrata</taxon>
        <taxon>Euteleostomi</taxon>
        <taxon>Actinopterygii</taxon>
        <taxon>Neopterygii</taxon>
        <taxon>Teleostei</taxon>
        <taxon>Neoteleostei</taxon>
        <taxon>Acanthomorphata</taxon>
        <taxon>Ovalentaria</taxon>
        <taxon>Atherinomorphae</taxon>
        <taxon>Beloniformes</taxon>
        <taxon>Adrianichthyidae</taxon>
        <taxon>Oryziinae</taxon>
        <taxon>Oryzias</taxon>
    </lineage>
</organism>
<comment type="subcellular location">
    <subcellularLocation>
        <location evidence="1">Nucleus</location>
        <location evidence="1">Nucleolus</location>
    </subcellularLocation>
</comment>
<evidence type="ECO:0000256" key="5">
    <source>
        <dbReference type="ARBA" id="ARBA00022517"/>
    </source>
</evidence>
<keyword evidence="8" id="KW-0808">Transferase</keyword>
<dbReference type="SMART" id="SM00146">
    <property type="entry name" value="PI3Kc"/>
    <property type="match status" value="1"/>
</dbReference>
<dbReference type="GO" id="GO:0005730">
    <property type="term" value="C:nucleolus"/>
    <property type="evidence" value="ECO:0007669"/>
    <property type="project" value="UniProtKB-SubCell"/>
</dbReference>
<dbReference type="CDD" id="cd05172">
    <property type="entry name" value="PIKKc_DNA-PK"/>
    <property type="match status" value="1"/>
</dbReference>
<accession>A0A834BUB2</accession>
<dbReference type="SMART" id="SM01343">
    <property type="entry name" value="FATC"/>
    <property type="match status" value="1"/>
</dbReference>
<dbReference type="InterPro" id="IPR003151">
    <property type="entry name" value="PIK-rel_kinase_FAT"/>
</dbReference>
<dbReference type="PANTHER" id="PTHR11139">
    <property type="entry name" value="ATAXIA TELANGIECTASIA MUTATED ATM -RELATED"/>
    <property type="match status" value="1"/>
</dbReference>
<dbReference type="InterPro" id="IPR018936">
    <property type="entry name" value="PI3/4_kinase_CS"/>
</dbReference>
<dbReference type="Pfam" id="PF02259">
    <property type="entry name" value="FAT"/>
    <property type="match status" value="1"/>
</dbReference>
<evidence type="ECO:0000256" key="16">
    <source>
        <dbReference type="ARBA" id="ARBA00023242"/>
    </source>
</evidence>
<evidence type="ECO:0000313" key="21">
    <source>
        <dbReference type="Proteomes" id="UP000646548"/>
    </source>
</evidence>
<dbReference type="Pfam" id="PF02260">
    <property type="entry name" value="FATC"/>
    <property type="match status" value="1"/>
</dbReference>
<feature type="domain" description="PI3K/PI4K catalytic" evidence="18">
    <location>
        <begin position="522"/>
        <end position="852"/>
    </location>
</feature>
<dbReference type="InterPro" id="IPR036940">
    <property type="entry name" value="PI3/4_kinase_cat_sf"/>
</dbReference>
<comment type="caution">
    <text evidence="20">The sequence shown here is derived from an EMBL/GenBank/DDBJ whole genome shotgun (WGS) entry which is preliminary data.</text>
</comment>
<evidence type="ECO:0000256" key="11">
    <source>
        <dbReference type="ARBA" id="ARBA00022763"/>
    </source>
</evidence>
<dbReference type="Pfam" id="PF00454">
    <property type="entry name" value="PI3_PI4_kinase"/>
    <property type="match status" value="1"/>
</dbReference>
<name>A0A834BUB2_ORYME</name>
<dbReference type="GO" id="GO:0004677">
    <property type="term" value="F:DNA-dependent protein kinase activity"/>
    <property type="evidence" value="ECO:0007669"/>
    <property type="project" value="InterPro"/>
</dbReference>
<evidence type="ECO:0000256" key="15">
    <source>
        <dbReference type="ARBA" id="ARBA00023204"/>
    </source>
</evidence>
<dbReference type="InterPro" id="IPR003152">
    <property type="entry name" value="FATC_dom"/>
</dbReference>
<dbReference type="GO" id="GO:0000723">
    <property type="term" value="P:telomere maintenance"/>
    <property type="evidence" value="ECO:0007669"/>
    <property type="project" value="TreeGrafter"/>
</dbReference>
<evidence type="ECO:0000256" key="12">
    <source>
        <dbReference type="ARBA" id="ARBA00022777"/>
    </source>
</evidence>
<keyword evidence="10" id="KW-0547">Nucleotide-binding</keyword>
<evidence type="ECO:0000256" key="4">
    <source>
        <dbReference type="ARBA" id="ARBA00018077"/>
    </source>
</evidence>
<evidence type="ECO:0000256" key="9">
    <source>
        <dbReference type="ARBA" id="ARBA00022737"/>
    </source>
</evidence>
<keyword evidence="5" id="KW-0690">Ribosome biogenesis</keyword>
<evidence type="ECO:0000256" key="13">
    <source>
        <dbReference type="ARBA" id="ARBA00022803"/>
    </source>
</evidence>
<dbReference type="PANTHER" id="PTHR11139:SF68">
    <property type="entry name" value="DNA-DEPENDENT PROTEIN KINASE CATALYTIC SUBUNIT"/>
    <property type="match status" value="1"/>
</dbReference>
<evidence type="ECO:0000256" key="2">
    <source>
        <dbReference type="ARBA" id="ARBA00011031"/>
    </source>
</evidence>
<dbReference type="GO" id="GO:0008630">
    <property type="term" value="P:intrinsic apoptotic signaling pathway in response to DNA damage"/>
    <property type="evidence" value="ECO:0007669"/>
    <property type="project" value="TreeGrafter"/>
</dbReference>
<keyword evidence="14" id="KW-0067">ATP-binding</keyword>
<evidence type="ECO:0000256" key="14">
    <source>
        <dbReference type="ARBA" id="ARBA00022840"/>
    </source>
</evidence>
<evidence type="ECO:0000256" key="7">
    <source>
        <dbReference type="ARBA" id="ARBA00022553"/>
    </source>
</evidence>
<evidence type="ECO:0000259" key="18">
    <source>
        <dbReference type="PROSITE" id="PS50290"/>
    </source>
</evidence>
<dbReference type="InterPro" id="IPR011009">
    <property type="entry name" value="Kinase-like_dom_sf"/>
</dbReference>
<proteinExistence type="inferred from homology"/>
<keyword evidence="6" id="KW-0723">Serine/threonine-protein kinase</keyword>
<evidence type="ECO:0000313" key="20">
    <source>
        <dbReference type="EMBL" id="KAF6716403.1"/>
    </source>
</evidence>
<evidence type="ECO:0000256" key="6">
    <source>
        <dbReference type="ARBA" id="ARBA00022527"/>
    </source>
</evidence>
<gene>
    <name evidence="20" type="ORF">FQA47_005488</name>
</gene>
<evidence type="ECO:0000259" key="19">
    <source>
        <dbReference type="PROSITE" id="PS51190"/>
    </source>
</evidence>
<keyword evidence="7" id="KW-0597">Phosphoprotein</keyword>
<evidence type="ECO:0000256" key="3">
    <source>
        <dbReference type="ARBA" id="ARBA00012513"/>
    </source>
</evidence>
<keyword evidence="9" id="KW-0677">Repeat</keyword>
<keyword evidence="11" id="KW-0227">DNA damage</keyword>
<keyword evidence="13" id="KW-0802">TPR repeat</keyword>
<dbReference type="Proteomes" id="UP000646548">
    <property type="component" value="Unassembled WGS sequence"/>
</dbReference>
<evidence type="ECO:0000256" key="10">
    <source>
        <dbReference type="ARBA" id="ARBA00022741"/>
    </source>
</evidence>
<keyword evidence="16" id="KW-0539">Nucleus</keyword>
<dbReference type="GO" id="GO:0033152">
    <property type="term" value="P:immunoglobulin V(D)J recombination"/>
    <property type="evidence" value="ECO:0007669"/>
    <property type="project" value="TreeGrafter"/>
</dbReference>
<evidence type="ECO:0000256" key="17">
    <source>
        <dbReference type="SAM" id="MobiDB-lite"/>
    </source>
</evidence>
<dbReference type="InterPro" id="IPR037706">
    <property type="entry name" value="DNA-PK_dom"/>
</dbReference>
<dbReference type="FunFam" id="3.30.1010.10:FF:000013">
    <property type="entry name" value="Protein kinase, DNA-activated, catalytic subunit"/>
    <property type="match status" value="1"/>
</dbReference>
<dbReference type="GO" id="GO:0042254">
    <property type="term" value="P:ribosome biogenesis"/>
    <property type="evidence" value="ECO:0007669"/>
    <property type="project" value="UniProtKB-KW"/>
</dbReference>
<feature type="region of interest" description="Disordered" evidence="17">
    <location>
        <begin position="1"/>
        <end position="23"/>
    </location>
</feature>
<dbReference type="InterPro" id="IPR050517">
    <property type="entry name" value="DDR_Repair_Kinase"/>
</dbReference>
<dbReference type="GO" id="GO:0005524">
    <property type="term" value="F:ATP binding"/>
    <property type="evidence" value="ECO:0007669"/>
    <property type="project" value="UniProtKB-KW"/>
</dbReference>
<dbReference type="PROSITE" id="PS50290">
    <property type="entry name" value="PI3_4_KINASE_3"/>
    <property type="match status" value="1"/>
</dbReference>
<dbReference type="Gene3D" id="3.30.1010.10">
    <property type="entry name" value="Phosphatidylinositol 3-kinase Catalytic Subunit, Chain A, domain 4"/>
    <property type="match status" value="1"/>
</dbReference>
<dbReference type="GO" id="GO:0006302">
    <property type="term" value="P:double-strand break repair"/>
    <property type="evidence" value="ECO:0007669"/>
    <property type="project" value="TreeGrafter"/>
</dbReference>
<sequence length="926" mass="105589">MEKLRGHAPSDSMEVGDSQDPAGDIETVVSECKFSMKLHMADSAWKQKNFPVATKLLKELHREAKANRSWLLQWVHCYSRYSHKRSQTQGPVEQISTMLKVIPLLEDLESNCQSAATKVFRYQKILQGTSFHILAAAVGRSPSVLEALEPEKTEKVIRLSGSTSSPVQPKEVEVSLQLKALKLLRDASRKADEELQSYSQDFVDTSSVTETYMTLANFCDKLLREEEQSGKVSEFPELLRLPVHVVESTLKALRLSSEEARLRFPRLLQIIELYRSETLDLMTKEMASVPCWMLICWISQMVALLDKLESVAVQHCIKQMAESYPQALVYALMISSESFQFEDSAAGHQQQEFVNRLRSSLDKGGAVKNLVDALQQLTNPNMIFRDWWEGVKNELEKPTFTKKQMRSMYEEMHSALCCPNTEGHGMFRRKFIQEFSKKVEKLFGPGGSQLFEKKRDKGFLKEIDKLLEAMRGIPKEPGNLKEYSPWLSGFKADAFNNELEVPGQYDGRSKPLPEYHAKITGFDERVMVMSSIRRPKRLIIRGDDERDHPFLVKGGEDLRQDQRIEQLFSIMNIVLSNDTACVQRGLQLHTYQVIPLTTRVGLIEWMENTCVLKDFIKNTMTKEEQKTKDKPLEVYNSWLSTFKSKSQDNPISLYSLAYQKAKRGDAGKNFLRVLQHVPADLLKRAFLRMCNSPEAFLSLRSHFISSHALLCVSHWVLGIGDRHLSNFMVNMETGGMIGIDFGHAFGSATQFLAVPELMPFRLTQQFVNLMQPLKESGLIQSIMVHSLRAYRAEPDLLLNTMDVFIKEPCLDWKNFEVKQLRKGGTWTDSVNTKEVNWYPLQKVNFARRKLEGANPAVLTCEELKLGFEKDAAFPGMQAAALGSEEHVRAKLPDAGLSVEKQVDCLLDQAMDPNVLGRVWHGWEPWI</sequence>
<dbReference type="AlphaFoldDB" id="A0A834BUB2"/>
<keyword evidence="15" id="KW-0234">DNA repair</keyword>
<dbReference type="SUPFAM" id="SSF56112">
    <property type="entry name" value="Protein kinase-like (PK-like)"/>
    <property type="match status" value="1"/>
</dbReference>
<dbReference type="PROSITE" id="PS00916">
    <property type="entry name" value="PI3_4_KINASE_2"/>
    <property type="match status" value="1"/>
</dbReference>
<dbReference type="Gene3D" id="1.10.1070.11">
    <property type="entry name" value="Phosphatidylinositol 3-/4-kinase, catalytic domain"/>
    <property type="match status" value="1"/>
</dbReference>
<comment type="similarity">
    <text evidence="2">Belongs to the PI3/PI4-kinase family.</text>
</comment>
<feature type="domain" description="FATC" evidence="19">
    <location>
        <begin position="894"/>
        <end position="926"/>
    </location>
</feature>
<evidence type="ECO:0000256" key="8">
    <source>
        <dbReference type="ARBA" id="ARBA00022679"/>
    </source>
</evidence>
<dbReference type="InterPro" id="IPR000403">
    <property type="entry name" value="PI3/4_kinase_cat_dom"/>
</dbReference>
<dbReference type="PROSITE" id="PS00915">
    <property type="entry name" value="PI3_4_KINASE_1"/>
    <property type="match status" value="1"/>
</dbReference>
<reference evidence="20" key="1">
    <citation type="journal article" name="BMC Genomics">
        <title>Long-read sequencing and de novo genome assembly of marine medaka (Oryzias melastigma).</title>
        <authorList>
            <person name="Liang P."/>
            <person name="Saqib H.S.A."/>
            <person name="Ni X."/>
            <person name="Shen Y."/>
        </authorList>
    </citation>
    <scope>NUCLEOTIDE SEQUENCE</scope>
    <source>
        <strain evidence="20">Bigg-433</strain>
    </source>
</reference>
<protein>
    <recommendedName>
        <fullName evidence="4">DNA-dependent protein kinase catalytic subunit</fullName>
        <ecNumber evidence="3">2.7.11.1</ecNumber>
    </recommendedName>
</protein>
<keyword evidence="12 20" id="KW-0418">Kinase</keyword>
<dbReference type="FunFam" id="1.10.1070.11:FF:000018">
    <property type="entry name" value="DNA-dependent protein kinase catalytic subunit"/>
    <property type="match status" value="1"/>
</dbReference>
<dbReference type="EMBL" id="WKFB01000969">
    <property type="protein sequence ID" value="KAF6716403.1"/>
    <property type="molecule type" value="Genomic_DNA"/>
</dbReference>
<dbReference type="PROSITE" id="PS51190">
    <property type="entry name" value="FATC"/>
    <property type="match status" value="1"/>
</dbReference>
<evidence type="ECO:0000256" key="1">
    <source>
        <dbReference type="ARBA" id="ARBA00004604"/>
    </source>
</evidence>